<name>A0A0R1GVC1_9LACO</name>
<reference evidence="2 3" key="1">
    <citation type="journal article" date="2015" name="Genome Announc.">
        <title>Expanding the biotechnology potential of lactobacilli through comparative genomics of 213 strains and associated genera.</title>
        <authorList>
            <person name="Sun Z."/>
            <person name="Harris H.M."/>
            <person name="McCann A."/>
            <person name="Guo C."/>
            <person name="Argimon S."/>
            <person name="Zhang W."/>
            <person name="Yang X."/>
            <person name="Jeffery I.B."/>
            <person name="Cooney J.C."/>
            <person name="Kagawa T.F."/>
            <person name="Liu W."/>
            <person name="Song Y."/>
            <person name="Salvetti E."/>
            <person name="Wrobel A."/>
            <person name="Rasinkangas P."/>
            <person name="Parkhill J."/>
            <person name="Rea M.C."/>
            <person name="O'Sullivan O."/>
            <person name="Ritari J."/>
            <person name="Douillard F.P."/>
            <person name="Paul Ross R."/>
            <person name="Yang R."/>
            <person name="Briner A.E."/>
            <person name="Felis G.E."/>
            <person name="de Vos W.M."/>
            <person name="Barrangou R."/>
            <person name="Klaenhammer T.R."/>
            <person name="Caufield P.W."/>
            <person name="Cui Y."/>
            <person name="Zhang H."/>
            <person name="O'Toole P.W."/>
        </authorList>
    </citation>
    <scope>NUCLEOTIDE SEQUENCE [LARGE SCALE GENOMIC DNA]</scope>
    <source>
        <strain evidence="2 3">ATCC 53295</strain>
    </source>
</reference>
<comment type="caution">
    <text evidence="2">The sequence shown here is derived from an EMBL/GenBank/DDBJ whole genome shotgun (WGS) entry which is preliminary data.</text>
</comment>
<dbReference type="Proteomes" id="UP000051176">
    <property type="component" value="Unassembled WGS sequence"/>
</dbReference>
<gene>
    <name evidence="2" type="ORF">FD07_GL002225</name>
</gene>
<dbReference type="EMBL" id="AZCZ01000008">
    <property type="protein sequence ID" value="KRK37886.1"/>
    <property type="molecule type" value="Genomic_DNA"/>
</dbReference>
<organism evidence="2 3">
    <name type="scientific">Levilactobacillus parabrevis ATCC 53295</name>
    <dbReference type="NCBI Taxonomy" id="1267003"/>
    <lineage>
        <taxon>Bacteria</taxon>
        <taxon>Bacillati</taxon>
        <taxon>Bacillota</taxon>
        <taxon>Bacilli</taxon>
        <taxon>Lactobacillales</taxon>
        <taxon>Lactobacillaceae</taxon>
        <taxon>Levilactobacillus</taxon>
    </lineage>
</organism>
<protein>
    <recommendedName>
        <fullName evidence="4">Cell division protein FtsL</fullName>
    </recommendedName>
</protein>
<accession>A0A0R1GVC1</accession>
<proteinExistence type="predicted"/>
<evidence type="ECO:0008006" key="4">
    <source>
        <dbReference type="Google" id="ProtNLM"/>
    </source>
</evidence>
<sequence length="59" mass="6839">MSNAQHELQSVNNAVTTYTNRNTNKQQQINELQSRSRLDKIAKKQGLSLQNDRIRNVNK</sequence>
<evidence type="ECO:0000313" key="2">
    <source>
        <dbReference type="EMBL" id="KRK37886.1"/>
    </source>
</evidence>
<dbReference type="AlphaFoldDB" id="A0A0R1GVC1"/>
<dbReference type="PATRIC" id="fig|1267003.4.peg.2341"/>
<feature type="region of interest" description="Disordered" evidence="1">
    <location>
        <begin position="1"/>
        <end position="37"/>
    </location>
</feature>
<feature type="compositionally biased region" description="Polar residues" evidence="1">
    <location>
        <begin position="1"/>
        <end position="33"/>
    </location>
</feature>
<evidence type="ECO:0000313" key="3">
    <source>
        <dbReference type="Proteomes" id="UP000051176"/>
    </source>
</evidence>
<dbReference type="STRING" id="357278.IV61_GL000199"/>
<keyword evidence="3" id="KW-1185">Reference proteome</keyword>
<evidence type="ECO:0000256" key="1">
    <source>
        <dbReference type="SAM" id="MobiDB-lite"/>
    </source>
</evidence>